<accession>A0A1M7HYP3</accession>
<reference evidence="3 6" key="2">
    <citation type="submission" date="2019-07" db="EMBL/GenBank/DDBJ databases">
        <title>Whole genome shotgun sequence of Halomonas cupida NBRC 102219.</title>
        <authorList>
            <person name="Hosoyama A."/>
            <person name="Uohara A."/>
            <person name="Ohji S."/>
            <person name="Ichikawa N."/>
        </authorList>
    </citation>
    <scope>NUCLEOTIDE SEQUENCE [LARGE SCALE GENOMIC DNA]</scope>
    <source>
        <strain evidence="3 6">NBRC 102219</strain>
    </source>
</reference>
<evidence type="ECO:0000313" key="3">
    <source>
        <dbReference type="EMBL" id="GEN23951.1"/>
    </source>
</evidence>
<sequence>MKKHALGIASFVMAAASPGIWASEEATHDEDIASEAPFLTMTAQNLKLADSPIHPFINSALPDPPQDVYSGPLFQLRHDYPEDPPSTPTLPWKEVTNNGRITTENSLEYVDALKQYVSDDMRQLLYNYEQWNPSEAPWWESIWLGSEREPIHGFYVGSGFPAGTLPEQDLDFTTYVLTLYDEAAAATLGNIWGTTLESAHNPNLNTADAQYAEGSVIVKFAFVTTCGADWAPMDGTVSWPIYSTLNESNGSGNNPQASNCPNNGSEGSPTDPALTNVYLMQFDIIVKDSQAAPETGWVFSTLVYDKSAQGDDAWDKMIPLGATWGNDPNIVNTSSSALTPPVTVNTDLEQNWINPDSPAYATATLGWDGRLSGPNDGAVVTPAWAGSHYYPEGLASAGCLGCHSSAQYQQKSFLLPSTTYPPRTSNAPGSGAKALVLNEPGSEAWMKWFQSRPGTDAMDPGAEQVGLDYDMVTSFKAIPMWQAAMENMQKDDAENASLERVTN</sequence>
<organism evidence="4 5">
    <name type="scientific">Halomonas cupida</name>
    <dbReference type="NCBI Taxonomy" id="44933"/>
    <lineage>
        <taxon>Bacteria</taxon>
        <taxon>Pseudomonadati</taxon>
        <taxon>Pseudomonadota</taxon>
        <taxon>Gammaproteobacteria</taxon>
        <taxon>Oceanospirillales</taxon>
        <taxon>Halomonadaceae</taxon>
        <taxon>Halomonas</taxon>
    </lineage>
</organism>
<reference evidence="4 5" key="1">
    <citation type="submission" date="2016-11" db="EMBL/GenBank/DDBJ databases">
        <authorList>
            <person name="Jaros S."/>
            <person name="Januszkiewicz K."/>
            <person name="Wedrychowicz H."/>
        </authorList>
    </citation>
    <scope>NUCLEOTIDE SEQUENCE [LARGE SCALE GENOMIC DNA]</scope>
    <source>
        <strain evidence="4 5">DSM 4740</strain>
    </source>
</reference>
<evidence type="ECO:0000313" key="4">
    <source>
        <dbReference type="EMBL" id="SHM33671.1"/>
    </source>
</evidence>
<name>A0A1M7HYP3_9GAMM</name>
<dbReference type="Proteomes" id="UP000321726">
    <property type="component" value="Unassembled WGS sequence"/>
</dbReference>
<proteinExistence type="predicted"/>
<dbReference type="EMBL" id="BJXU01000070">
    <property type="protein sequence ID" value="GEN23951.1"/>
    <property type="molecule type" value="Genomic_DNA"/>
</dbReference>
<evidence type="ECO:0000256" key="1">
    <source>
        <dbReference type="SAM" id="MobiDB-lite"/>
    </source>
</evidence>
<gene>
    <name evidence="3" type="ORF">HCU01_19000</name>
    <name evidence="4" type="ORF">SAMN05660971_02740</name>
</gene>
<protein>
    <recommendedName>
        <fullName evidence="7">Cytochrome c domain-containing protein</fullName>
    </recommendedName>
</protein>
<evidence type="ECO:0000256" key="2">
    <source>
        <dbReference type="SAM" id="SignalP"/>
    </source>
</evidence>
<keyword evidence="2" id="KW-0732">Signal</keyword>
<feature type="chain" id="PRO_5012590684" description="Cytochrome c domain-containing protein" evidence="2">
    <location>
        <begin position="23"/>
        <end position="503"/>
    </location>
</feature>
<dbReference type="AlphaFoldDB" id="A0A1M7HYP3"/>
<keyword evidence="6" id="KW-1185">Reference proteome</keyword>
<feature type="compositionally biased region" description="Polar residues" evidence="1">
    <location>
        <begin position="248"/>
        <end position="268"/>
    </location>
</feature>
<evidence type="ECO:0000313" key="6">
    <source>
        <dbReference type="Proteomes" id="UP000321726"/>
    </source>
</evidence>
<feature type="signal peptide" evidence="2">
    <location>
        <begin position="1"/>
        <end position="22"/>
    </location>
</feature>
<feature type="region of interest" description="Disordered" evidence="1">
    <location>
        <begin position="248"/>
        <end position="272"/>
    </location>
</feature>
<evidence type="ECO:0000313" key="5">
    <source>
        <dbReference type="Proteomes" id="UP000184123"/>
    </source>
</evidence>
<dbReference type="EMBL" id="FRCA01000007">
    <property type="protein sequence ID" value="SHM33671.1"/>
    <property type="molecule type" value="Genomic_DNA"/>
</dbReference>
<evidence type="ECO:0008006" key="7">
    <source>
        <dbReference type="Google" id="ProtNLM"/>
    </source>
</evidence>
<dbReference type="Proteomes" id="UP000184123">
    <property type="component" value="Unassembled WGS sequence"/>
</dbReference>
<dbReference type="RefSeq" id="WP_234986977.1">
    <property type="nucleotide sequence ID" value="NZ_BJXU01000070.1"/>
</dbReference>